<dbReference type="EMBL" id="AOMT01000026">
    <property type="protein sequence ID" value="KDN24824.1"/>
    <property type="molecule type" value="Genomic_DNA"/>
</dbReference>
<dbReference type="SUPFAM" id="SSF56954">
    <property type="entry name" value="Outer membrane efflux proteins (OEP)"/>
    <property type="match status" value="1"/>
</dbReference>
<feature type="region of interest" description="Disordered" evidence="2">
    <location>
        <begin position="100"/>
        <end position="119"/>
    </location>
</feature>
<dbReference type="PROSITE" id="PS51257">
    <property type="entry name" value="PROKAR_LIPOPROTEIN"/>
    <property type="match status" value="1"/>
</dbReference>
<dbReference type="InterPro" id="IPR003423">
    <property type="entry name" value="OMP_efflux"/>
</dbReference>
<dbReference type="PANTHER" id="PTHR30203:SF23">
    <property type="entry name" value="OUTER MEMBRANE EFFLUX PROTEIN"/>
    <property type="match status" value="1"/>
</dbReference>
<dbReference type="Gene3D" id="1.20.1600.10">
    <property type="entry name" value="Outer membrane efflux proteins (OEP)"/>
    <property type="match status" value="1"/>
</dbReference>
<name>A0A066UKX8_9GAMM</name>
<evidence type="ECO:0000256" key="2">
    <source>
        <dbReference type="SAM" id="MobiDB-lite"/>
    </source>
</evidence>
<sequence length="461" mass="52268">MNNIKRLIIITGIITLTACQSTPLPKTTAPTPIMVDNTAHCLTIDDPICHHDWWTVFGDEVLNDYMKKVVKHNHELSVATLTLQKSLLNQQKSQERFLINSQAGANRQTQKSLSTGETTHSRGFDVNLGASWEVDLWGKLQLQQNLTEWETHAVQADRQALFLSLSANAVREYINLIGINQKLMNAQKAQAFQQKQHQYLKKQVDLGLIARADLVAIEQTLNNLKQTALILKHQKNDSLANLSSFAHVDMDKLPTTLKNQHQIPKIPHDFYHINANAILNRPDLQALLWRLAISLEQKNLLQKNQYPTLVFSAGATAQSPNLLDLLKVPVLNWGVSLNIPQLNYKEYQHNINIAQIDEYIATLNYQDTTHKALSDVQQKLNAWQNGKDNHDVLLTAQKLAKEQLTHQQKRLELGLISTKEWAEHQETHRQSQTALTDNAINQVLNWIAVYQAVGGLPNESR</sequence>
<evidence type="ECO:0000313" key="4">
    <source>
        <dbReference type="Proteomes" id="UP000035860"/>
    </source>
</evidence>
<evidence type="ECO:0000313" key="3">
    <source>
        <dbReference type="EMBL" id="KDN24824.1"/>
    </source>
</evidence>
<proteinExistence type="inferred from homology"/>
<evidence type="ECO:0000256" key="1">
    <source>
        <dbReference type="ARBA" id="ARBA00007613"/>
    </source>
</evidence>
<dbReference type="Pfam" id="PF02321">
    <property type="entry name" value="OEP"/>
    <property type="match status" value="2"/>
</dbReference>
<dbReference type="AlphaFoldDB" id="A0A066UKX8"/>
<reference evidence="3 4" key="1">
    <citation type="journal article" date="2014" name="Genome Announc.">
        <title>Draft Genome Sequence of Moraxella bovoculi Strain 237T (ATCC BAA-1259T) Isolated from a Calf with Infectious Bovine Keratoconjunctivitis.</title>
        <authorList>
            <person name="Calcutt M.J."/>
            <person name="Foecking M.F."/>
            <person name="Martin N.T."/>
            <person name="Mhlanga-Mutangadura T."/>
            <person name="Reilly T.J."/>
        </authorList>
    </citation>
    <scope>NUCLEOTIDE SEQUENCE [LARGE SCALE GENOMIC DNA]</scope>
    <source>
        <strain evidence="3 4">237</strain>
    </source>
</reference>
<accession>A0A066UKX8</accession>
<comment type="similarity">
    <text evidence="1">Belongs to the outer membrane factor (OMF) (TC 1.B.17) family.</text>
</comment>
<dbReference type="eggNOG" id="COG1538">
    <property type="taxonomic scope" value="Bacteria"/>
</dbReference>
<organism evidence="3 4">
    <name type="scientific">Moraxella bovoculi 237</name>
    <dbReference type="NCBI Taxonomy" id="743974"/>
    <lineage>
        <taxon>Bacteria</taxon>
        <taxon>Pseudomonadati</taxon>
        <taxon>Pseudomonadota</taxon>
        <taxon>Gammaproteobacteria</taxon>
        <taxon>Moraxellales</taxon>
        <taxon>Moraxellaceae</taxon>
        <taxon>Moraxella</taxon>
    </lineage>
</organism>
<feature type="compositionally biased region" description="Polar residues" evidence="2">
    <location>
        <begin position="100"/>
        <end position="118"/>
    </location>
</feature>
<dbReference type="InterPro" id="IPR010131">
    <property type="entry name" value="MdtP/NodT-like"/>
</dbReference>
<dbReference type="PANTHER" id="PTHR30203">
    <property type="entry name" value="OUTER MEMBRANE CATION EFFLUX PROTEIN"/>
    <property type="match status" value="1"/>
</dbReference>
<dbReference type="GO" id="GO:0015562">
    <property type="term" value="F:efflux transmembrane transporter activity"/>
    <property type="evidence" value="ECO:0007669"/>
    <property type="project" value="InterPro"/>
</dbReference>
<protein>
    <submittedName>
        <fullName evidence="3">RND efflux transporter</fullName>
    </submittedName>
</protein>
<comment type="caution">
    <text evidence="3">The sequence shown here is derived from an EMBL/GenBank/DDBJ whole genome shotgun (WGS) entry which is preliminary data.</text>
</comment>
<keyword evidence="4" id="KW-1185">Reference proteome</keyword>
<dbReference type="OrthoDB" id="9770517at2"/>
<dbReference type="Proteomes" id="UP000035860">
    <property type="component" value="Unassembled WGS sequence"/>
</dbReference>
<dbReference type="RefSeq" id="WP_036366347.1">
    <property type="nucleotide sequence ID" value="NZ_AOMT01000026.1"/>
</dbReference>
<gene>
    <name evidence="3" type="ORF">MBO_07673</name>
</gene>